<gene>
    <name evidence="3" type="ORF">DLM46_10860</name>
</gene>
<dbReference type="SUPFAM" id="SSF51735">
    <property type="entry name" value="NAD(P)-binding Rossmann-fold domains"/>
    <property type="match status" value="1"/>
</dbReference>
<dbReference type="PRINTS" id="PR00080">
    <property type="entry name" value="SDRFAMILY"/>
</dbReference>
<dbReference type="FunFam" id="3.40.50.720:FF:000084">
    <property type="entry name" value="Short-chain dehydrogenase reductase"/>
    <property type="match status" value="1"/>
</dbReference>
<dbReference type="EMBL" id="QHKS01000006">
    <property type="protein sequence ID" value="RDK02744.1"/>
    <property type="molecule type" value="Genomic_DNA"/>
</dbReference>
<keyword evidence="4" id="KW-1185">Reference proteome</keyword>
<dbReference type="GO" id="GO:0016616">
    <property type="term" value="F:oxidoreductase activity, acting on the CH-OH group of donors, NAD or NADP as acceptor"/>
    <property type="evidence" value="ECO:0007669"/>
    <property type="project" value="TreeGrafter"/>
</dbReference>
<proteinExistence type="inferred from homology"/>
<dbReference type="OrthoDB" id="9806974at2"/>
<dbReference type="PANTHER" id="PTHR42760">
    <property type="entry name" value="SHORT-CHAIN DEHYDROGENASES/REDUCTASES FAMILY MEMBER"/>
    <property type="match status" value="1"/>
</dbReference>
<protein>
    <submittedName>
        <fullName evidence="3">Oxidoreductase</fullName>
    </submittedName>
</protein>
<evidence type="ECO:0000256" key="2">
    <source>
        <dbReference type="ARBA" id="ARBA00023002"/>
    </source>
</evidence>
<evidence type="ECO:0000313" key="4">
    <source>
        <dbReference type="Proteomes" id="UP000254875"/>
    </source>
</evidence>
<comment type="caution">
    <text evidence="3">The sequence shown here is derived from an EMBL/GenBank/DDBJ whole genome shotgun (WGS) entry which is preliminary data.</text>
</comment>
<name>A0A370NAX2_9BURK</name>
<comment type="similarity">
    <text evidence="1">Belongs to the short-chain dehydrogenases/reductases (SDR) family.</text>
</comment>
<evidence type="ECO:0000256" key="1">
    <source>
        <dbReference type="ARBA" id="ARBA00006484"/>
    </source>
</evidence>
<dbReference type="PANTHER" id="PTHR42760:SF133">
    <property type="entry name" value="3-OXOACYL-[ACYL-CARRIER-PROTEIN] REDUCTASE"/>
    <property type="match status" value="1"/>
</dbReference>
<sequence>MSSRESNANWACASRSSATARCPRGAARSPRSAHWPTTRWVCAARSPVSNARQPITVVTGARKGIGRHLAQHYVAKGHRVIGCSRQAADFSLDGYEHALVDVSDEAAVGEVFSTIRKKYDVLDNLINNAGIASMNHCMLTPLDTAQRIVQTNLIGTFLLSRDAARLMRRNGGRIVNFTTVARPLKLDGEAIYAASKAAVESLTEVMARELASYGITVNAVGPTPVDTDLTRTVPKQKLDALLARQAIPRFGTFEDVANVVDFFLSPQSAFITGQTLYLGGV</sequence>
<accession>A0A370NAX2</accession>
<dbReference type="PRINTS" id="PR00081">
    <property type="entry name" value="GDHRDH"/>
</dbReference>
<dbReference type="Pfam" id="PF13561">
    <property type="entry name" value="adh_short_C2"/>
    <property type="match status" value="1"/>
</dbReference>
<keyword evidence="2" id="KW-0560">Oxidoreductase</keyword>
<reference evidence="4" key="1">
    <citation type="submission" date="2018-05" db="EMBL/GenBank/DDBJ databases">
        <authorList>
            <person name="Feng T."/>
        </authorList>
    </citation>
    <scope>NUCLEOTIDE SEQUENCE [LARGE SCALE GENOMIC DNA]</scope>
    <source>
        <strain evidence="4">S27</strain>
    </source>
</reference>
<dbReference type="InterPro" id="IPR036291">
    <property type="entry name" value="NAD(P)-bd_dom_sf"/>
</dbReference>
<dbReference type="Gene3D" id="3.40.50.720">
    <property type="entry name" value="NAD(P)-binding Rossmann-like Domain"/>
    <property type="match status" value="1"/>
</dbReference>
<dbReference type="Proteomes" id="UP000254875">
    <property type="component" value="Unassembled WGS sequence"/>
</dbReference>
<dbReference type="CDD" id="cd05233">
    <property type="entry name" value="SDR_c"/>
    <property type="match status" value="1"/>
</dbReference>
<organism evidence="3 4">
    <name type="scientific">Paraburkholderia lacunae</name>
    <dbReference type="NCBI Taxonomy" id="2211104"/>
    <lineage>
        <taxon>Bacteria</taxon>
        <taxon>Pseudomonadati</taxon>
        <taxon>Pseudomonadota</taxon>
        <taxon>Betaproteobacteria</taxon>
        <taxon>Burkholderiales</taxon>
        <taxon>Burkholderiaceae</taxon>
        <taxon>Paraburkholderia</taxon>
    </lineage>
</organism>
<dbReference type="AlphaFoldDB" id="A0A370NAX2"/>
<evidence type="ECO:0000313" key="3">
    <source>
        <dbReference type="EMBL" id="RDK02744.1"/>
    </source>
</evidence>
<dbReference type="InterPro" id="IPR002347">
    <property type="entry name" value="SDR_fam"/>
</dbReference>